<dbReference type="SUPFAM" id="SSF48179">
    <property type="entry name" value="6-phosphogluconate dehydrogenase C-terminal domain-like"/>
    <property type="match status" value="1"/>
</dbReference>
<evidence type="ECO:0000313" key="6">
    <source>
        <dbReference type="EMBL" id="PVH27537.1"/>
    </source>
</evidence>
<gene>
    <name evidence="6" type="ORF">DDE20_17365</name>
</gene>
<evidence type="ECO:0000259" key="5">
    <source>
        <dbReference type="Pfam" id="PF02737"/>
    </source>
</evidence>
<feature type="binding site" evidence="3">
    <location>
        <position position="35"/>
    </location>
    <ligand>
        <name>NAD(+)</name>
        <dbReference type="ChEBI" id="CHEBI:57540"/>
    </ligand>
</feature>
<feature type="binding site" evidence="3">
    <location>
        <position position="91"/>
    </location>
    <ligand>
        <name>NAD(+)</name>
        <dbReference type="ChEBI" id="CHEBI:57540"/>
    </ligand>
</feature>
<evidence type="ECO:0000256" key="1">
    <source>
        <dbReference type="ARBA" id="ARBA00023002"/>
    </source>
</evidence>
<evidence type="ECO:0000313" key="7">
    <source>
        <dbReference type="Proteomes" id="UP000245911"/>
    </source>
</evidence>
<dbReference type="SUPFAM" id="SSF51735">
    <property type="entry name" value="NAD(P)-binding Rossmann-fold domains"/>
    <property type="match status" value="1"/>
</dbReference>
<dbReference type="RefSeq" id="WP_116559800.1">
    <property type="nucleotide sequence ID" value="NZ_QDKM01000012.1"/>
</dbReference>
<feature type="binding site" evidence="3">
    <location>
        <position position="276"/>
    </location>
    <ligand>
        <name>NAD(+)</name>
        <dbReference type="ChEBI" id="CHEBI:57540"/>
    </ligand>
</feature>
<dbReference type="OrthoDB" id="9771883at2"/>
<dbReference type="Pfam" id="PF00725">
    <property type="entry name" value="3HCDH"/>
    <property type="match status" value="1"/>
</dbReference>
<feature type="domain" description="3-hydroxyacyl-CoA dehydrogenase C-terminal" evidence="4">
    <location>
        <begin position="186"/>
        <end position="284"/>
    </location>
</feature>
<dbReference type="AlphaFoldDB" id="A0A2T8HQ14"/>
<dbReference type="InterPro" id="IPR036291">
    <property type="entry name" value="NAD(P)-bd_dom_sf"/>
</dbReference>
<dbReference type="GO" id="GO:0070403">
    <property type="term" value="F:NAD+ binding"/>
    <property type="evidence" value="ECO:0007669"/>
    <property type="project" value="InterPro"/>
</dbReference>
<dbReference type="InterPro" id="IPR013328">
    <property type="entry name" value="6PGD_dom2"/>
</dbReference>
<dbReference type="InterPro" id="IPR022694">
    <property type="entry name" value="3-OHacyl-CoA_DH"/>
</dbReference>
<dbReference type="PANTHER" id="PTHR48075:SF5">
    <property type="entry name" value="3-HYDROXYBUTYRYL-COA DEHYDROGENASE"/>
    <property type="match status" value="1"/>
</dbReference>
<feature type="binding site" evidence="3">
    <location>
        <begin position="12"/>
        <end position="17"/>
    </location>
    <ligand>
        <name>NAD(+)</name>
        <dbReference type="ChEBI" id="CHEBI:57540"/>
    </ligand>
</feature>
<dbReference type="PANTHER" id="PTHR48075">
    <property type="entry name" value="3-HYDROXYACYL-COA DEHYDROGENASE FAMILY PROTEIN"/>
    <property type="match status" value="1"/>
</dbReference>
<dbReference type="Pfam" id="PF02737">
    <property type="entry name" value="3HCDH_N"/>
    <property type="match status" value="1"/>
</dbReference>
<feature type="binding site" evidence="3">
    <location>
        <position position="96"/>
    </location>
    <ligand>
        <name>NAD(+)</name>
        <dbReference type="ChEBI" id="CHEBI:57540"/>
    </ligand>
</feature>
<organism evidence="6 7">
    <name type="scientific">Pararhodobacter oceanensis</name>
    <dbReference type="NCBI Taxonomy" id="2172121"/>
    <lineage>
        <taxon>Bacteria</taxon>
        <taxon>Pseudomonadati</taxon>
        <taxon>Pseudomonadota</taxon>
        <taxon>Alphaproteobacteria</taxon>
        <taxon>Rhodobacterales</taxon>
        <taxon>Paracoccaceae</taxon>
        <taxon>Pararhodobacter</taxon>
    </lineage>
</organism>
<dbReference type="EMBL" id="QDKM01000012">
    <property type="protein sequence ID" value="PVH27537.1"/>
    <property type="molecule type" value="Genomic_DNA"/>
</dbReference>
<evidence type="ECO:0000256" key="3">
    <source>
        <dbReference type="PIRSR" id="PIRSR000105-2"/>
    </source>
</evidence>
<name>A0A2T8HQ14_9RHOB</name>
<reference evidence="6 7" key="1">
    <citation type="submission" date="2018-04" db="EMBL/GenBank/DDBJ databases">
        <title>Pararhodobacter oceanense sp. nov., isolated from marine intertidal sediment.</title>
        <authorList>
            <person name="Wang X.-L."/>
            <person name="Du Z.-J."/>
        </authorList>
    </citation>
    <scope>NUCLEOTIDE SEQUENCE [LARGE SCALE GENOMIC DNA]</scope>
    <source>
        <strain evidence="6 7">AM505</strain>
    </source>
</reference>
<dbReference type="Gene3D" id="1.10.1040.10">
    <property type="entry name" value="N-(1-d-carboxylethyl)-l-norvaline Dehydrogenase, domain 2"/>
    <property type="match status" value="1"/>
</dbReference>
<dbReference type="InterPro" id="IPR008927">
    <property type="entry name" value="6-PGluconate_DH-like_C_sf"/>
</dbReference>
<dbReference type="PIRSF" id="PIRSF000105">
    <property type="entry name" value="HCDH"/>
    <property type="match status" value="1"/>
</dbReference>
<proteinExistence type="predicted"/>
<dbReference type="Gene3D" id="3.40.50.720">
    <property type="entry name" value="NAD(P)-binding Rossmann-like Domain"/>
    <property type="match status" value="1"/>
</dbReference>
<dbReference type="GO" id="GO:0006635">
    <property type="term" value="P:fatty acid beta-oxidation"/>
    <property type="evidence" value="ECO:0007669"/>
    <property type="project" value="TreeGrafter"/>
</dbReference>
<evidence type="ECO:0000256" key="2">
    <source>
        <dbReference type="PIRSR" id="PIRSR000105-1"/>
    </source>
</evidence>
<feature type="binding site" evidence="3">
    <location>
        <position position="118"/>
    </location>
    <ligand>
        <name>NAD(+)</name>
        <dbReference type="ChEBI" id="CHEBI:57540"/>
    </ligand>
</feature>
<accession>A0A2T8HQ14</accession>
<dbReference type="GO" id="GO:0008691">
    <property type="term" value="F:3-hydroxybutyryl-CoA dehydrogenase activity"/>
    <property type="evidence" value="ECO:0007669"/>
    <property type="project" value="TreeGrafter"/>
</dbReference>
<dbReference type="Proteomes" id="UP000245911">
    <property type="component" value="Unassembled WGS sequence"/>
</dbReference>
<protein>
    <submittedName>
        <fullName evidence="6">3-hydroxyacyl-CoA dehydrogenase</fullName>
    </submittedName>
</protein>
<comment type="caution">
    <text evidence="6">The sequence shown here is derived from an EMBL/GenBank/DDBJ whole genome shotgun (WGS) entry which is preliminary data.</text>
</comment>
<keyword evidence="1" id="KW-0560">Oxidoreductase</keyword>
<dbReference type="InterPro" id="IPR006176">
    <property type="entry name" value="3-OHacyl-CoA_DH_NAD-bd"/>
</dbReference>
<feature type="site" description="Important for catalytic activity" evidence="2">
    <location>
        <position position="139"/>
    </location>
</feature>
<feature type="binding site" evidence="3">
    <location>
        <position position="142"/>
    </location>
    <ligand>
        <name>NAD(+)</name>
        <dbReference type="ChEBI" id="CHEBI:57540"/>
    </ligand>
</feature>
<keyword evidence="3" id="KW-0520">NAD</keyword>
<sequence length="309" mass="33427">MSARSHKIAVIGAGLMGHGIALTLARAGYPVAITDPVAEARATVKDRISASMGLLGHSAGEIAQTLDLVEVSGSTAQAVAQADVVFEAAPEKMELKRRIFAEVEAHAPETAILASNTSVMPITEIMRDLRLKSRALGTHWWNPPHLIPLVEVVRTGWTDDDAMTTMVALLESAGKTPVRVEQDVPGFIGNRLQHALWREAISLVERGICDAEAVDTVIKSCFGRRLSVLGPLENADLVGTDLTLDIHNTVLADLESRQGPSPYLQRLVAEGKLGMKTGEGFRKWTPEQAEATRNRVATHLRKLDTILDD</sequence>
<feature type="domain" description="3-hydroxyacyl-CoA dehydrogenase NAD binding" evidence="5">
    <location>
        <begin position="7"/>
        <end position="183"/>
    </location>
</feature>
<dbReference type="InterPro" id="IPR006108">
    <property type="entry name" value="3HC_DH_C"/>
</dbReference>
<keyword evidence="7" id="KW-1185">Reference proteome</keyword>
<evidence type="ECO:0000259" key="4">
    <source>
        <dbReference type="Pfam" id="PF00725"/>
    </source>
</evidence>